<reference evidence="2 3" key="1">
    <citation type="submission" date="2016-10" db="EMBL/GenBank/DDBJ databases">
        <authorList>
            <person name="de Groot N.N."/>
        </authorList>
    </citation>
    <scope>NUCLEOTIDE SEQUENCE [LARGE SCALE GENOMIC DNA]</scope>
    <source>
        <strain evidence="2 3">CGMCC 1.9156</strain>
    </source>
</reference>
<dbReference type="AlphaFoldDB" id="A0A1I2EP99"/>
<dbReference type="SMART" id="SM00460">
    <property type="entry name" value="TGc"/>
    <property type="match status" value="1"/>
</dbReference>
<accession>A0A1I2EP99</accession>
<evidence type="ECO:0000313" key="3">
    <source>
        <dbReference type="Proteomes" id="UP000198964"/>
    </source>
</evidence>
<organism evidence="2 3">
    <name type="scientific">Sunxiuqinia elliptica</name>
    <dbReference type="NCBI Taxonomy" id="655355"/>
    <lineage>
        <taxon>Bacteria</taxon>
        <taxon>Pseudomonadati</taxon>
        <taxon>Bacteroidota</taxon>
        <taxon>Bacteroidia</taxon>
        <taxon>Marinilabiliales</taxon>
        <taxon>Prolixibacteraceae</taxon>
        <taxon>Sunxiuqinia</taxon>
    </lineage>
</organism>
<dbReference type="PANTHER" id="PTHR35532">
    <property type="entry name" value="SIMILAR TO POLYHYDROXYALKANOATE DEPOLYMERASE"/>
    <property type="match status" value="1"/>
</dbReference>
<proteinExistence type="predicted"/>
<dbReference type="InterPro" id="IPR038765">
    <property type="entry name" value="Papain-like_cys_pep_sf"/>
</dbReference>
<sequence>MWLKCKKDYFCVMRKIYTVLVMILVVLSSCQPEFTKEEQAQLEQALSKAGGNKVELEKALEQAPEAHRKAVWFLIANMPERDLTSLTADFILENTKVAYQAREQFAWCKSLPDSLFFNDVLPYVSLNERRDNWRQDFLDRFTPLVADCANGFDVVDSVTQNINEVVKVEYNTKRRKADQSPYESMEQGMASCTGLSVLLTDALRAVGIPARIAGTPLWTNMRGNHSWVEVYLDGEWYFTEYYPDELNKSWFLADAGKADPENPIHGIYATSFKKTDLSYPCVWDESIEYIPAVNVTDRYIRLYQEQVMNTALEADELMVDFVVYKNEDTAKGDNRVSDRVEVWQGDKNIDFGYSPSTIDDLNKFLKFKLKKNSDYTVRYADGKGGQLEEKIKTGEKAELVKLYQESL</sequence>
<dbReference type="PROSITE" id="PS51257">
    <property type="entry name" value="PROKAR_LIPOPROTEIN"/>
    <property type="match status" value="1"/>
</dbReference>
<dbReference type="Proteomes" id="UP000198964">
    <property type="component" value="Unassembled WGS sequence"/>
</dbReference>
<dbReference type="Gene3D" id="3.10.620.30">
    <property type="match status" value="1"/>
</dbReference>
<gene>
    <name evidence="2" type="ORF">SAMN05216283_102171</name>
</gene>
<evidence type="ECO:0000313" key="2">
    <source>
        <dbReference type="EMBL" id="SFE94553.1"/>
    </source>
</evidence>
<dbReference type="Pfam" id="PF01841">
    <property type="entry name" value="Transglut_core"/>
    <property type="match status" value="1"/>
</dbReference>
<evidence type="ECO:0000259" key="1">
    <source>
        <dbReference type="SMART" id="SM00460"/>
    </source>
</evidence>
<dbReference type="PANTHER" id="PTHR35532:SF5">
    <property type="entry name" value="CARBOHYDRATE-BINDING DOMAIN-CONTAINING PROTEIN"/>
    <property type="match status" value="1"/>
</dbReference>
<dbReference type="SUPFAM" id="SSF54001">
    <property type="entry name" value="Cysteine proteinases"/>
    <property type="match status" value="1"/>
</dbReference>
<feature type="domain" description="Transglutaminase-like" evidence="1">
    <location>
        <begin position="184"/>
        <end position="243"/>
    </location>
</feature>
<dbReference type="InterPro" id="IPR002931">
    <property type="entry name" value="Transglutaminase-like"/>
</dbReference>
<protein>
    <submittedName>
        <fullName evidence="2">Transglutaminase-like superfamily protein</fullName>
    </submittedName>
</protein>
<name>A0A1I2EP99_9BACT</name>
<keyword evidence="3" id="KW-1185">Reference proteome</keyword>
<dbReference type="EMBL" id="FONW01000002">
    <property type="protein sequence ID" value="SFE94553.1"/>
    <property type="molecule type" value="Genomic_DNA"/>
</dbReference>
<dbReference type="STRING" id="655355.SAMN05216283_102171"/>